<sequence length="1106" mass="122209">MERAMLGITLLDHIPNSEIRKRTRFVDVGKRIIQLKLTWAGNLWSKAVTEWWPMGRRKVGWSDDMDDDDERTGQSGVKMKWPLLSSRWMWADELIRHSFLICHLISLSYSLWNVCDASHSAICSVAVPVLLHCCSLAGGGDVFCALVRDQFHHRDARVRFRALEKVTVIIRFMDGSPIKTSLPLQTALATAFCYLISSMDDINVYVAQRATLYIGTIHDNAIDFGVLLGDAVRPGDRGPAMVLQCVYQLHNTLSDRNILSWQFFLNRFEALFLEAQINSNKSPLSPPELVSTDTSSEWFLYKVRRAHEALSVSAVNTLSASFGTKWPYKRTISAPATMPPQPDRQHEREKVYSRQYSAPLLKRKTSRFGLGQLLAAPAPAPPRPSNHEGLHTLSGRSTEEMMTVMPKAVDLEEADRETTNLLVFLLMQFLSRSDQAHPNEDKQCLKTQEVVLRHLFLLLGYNCVDKFFHISPHTLRQSSIFNAFIANLPQVLDQNHLMGASIAEPTLMLLQYCSSPGTGSSAPAPLSGGVCTHSLHALEPHVRRHWLMALSVVLYKYHYGTGTLCAQVQALVRIVLNTVEAQYHVCKRIPPMIVMPPPHATRELSQPSLKSCACPAERAAGSPAPLERKTKPADAMPTHWEQPANKYQQWSLEHESSESELIAIPETSDVDTTVHGSTAPVRLCHIHHHILQVVRPCAMSARIATTILLANPAVKQQCLHCCVSAWRGSFDEPSHYEDPPPKIETVATTSHPPISKIAPLGARPTHQLSTSSSVSIGSDSSNLKSTPMSGQSVEIWPDQLHGPQTSPRAKILGKQKRIIVGSSTSPDTAPSSNGDGQFAAWPPPHPQRKSPVRAAGCAYASPESPLSKMEVAWAAPAPRAAVPAHAPFNIPPQERLLPIGPKPNKDQYPVFNALVDRVREALTLPDDSTDKTDSSKSEYEPTPAPSPRPQELSKKLSSEGPTRSRGASPRRLARQAAQLGSPPTPPPAALANAAPAESASESGAGGWWEEETRAGRRAAHAGTAPRPDTTLCYRYGRRDAFCCRVVQLGNYAWQTETNTRLPGSAVFVAHQFLRCVLHQLAPNNVFLQIFLLRSPGRYEDRRATDL</sequence>
<protein>
    <submittedName>
        <fullName evidence="1">Uncharacterized protein</fullName>
    </submittedName>
</protein>
<gene>
    <name evidence="1" type="ORF">MSG28_012058</name>
</gene>
<proteinExistence type="predicted"/>
<accession>A0ACC0KNJ6</accession>
<name>A0ACC0KNJ6_CHOFU</name>
<reference evidence="1 2" key="1">
    <citation type="journal article" date="2022" name="Genome Biol. Evol.">
        <title>The Spruce Budworm Genome: Reconstructing the Evolutionary History of Antifreeze Proteins.</title>
        <authorList>
            <person name="Beliveau C."/>
            <person name="Gagne P."/>
            <person name="Picq S."/>
            <person name="Vernygora O."/>
            <person name="Keeling C.I."/>
            <person name="Pinkney K."/>
            <person name="Doucet D."/>
            <person name="Wen F."/>
            <person name="Johnston J.S."/>
            <person name="Maaroufi H."/>
            <person name="Boyle B."/>
            <person name="Laroche J."/>
            <person name="Dewar K."/>
            <person name="Juretic N."/>
            <person name="Blackburn G."/>
            <person name="Nisole A."/>
            <person name="Brunet B."/>
            <person name="Brandao M."/>
            <person name="Lumley L."/>
            <person name="Duan J."/>
            <person name="Quan G."/>
            <person name="Lucarotti C.J."/>
            <person name="Roe A.D."/>
            <person name="Sperling F.A.H."/>
            <person name="Levesque R.C."/>
            <person name="Cusson M."/>
        </authorList>
    </citation>
    <scope>NUCLEOTIDE SEQUENCE [LARGE SCALE GENOMIC DNA]</scope>
    <source>
        <strain evidence="1">Glfc:IPQL:Cfum</strain>
    </source>
</reference>
<dbReference type="Proteomes" id="UP001064048">
    <property type="component" value="Chromosome 20"/>
</dbReference>
<keyword evidence="2" id="KW-1185">Reference proteome</keyword>
<evidence type="ECO:0000313" key="1">
    <source>
        <dbReference type="EMBL" id="KAI8437840.1"/>
    </source>
</evidence>
<evidence type="ECO:0000313" key="2">
    <source>
        <dbReference type="Proteomes" id="UP001064048"/>
    </source>
</evidence>
<organism evidence="1 2">
    <name type="scientific">Choristoneura fumiferana</name>
    <name type="common">Spruce budworm moth</name>
    <name type="synonym">Archips fumiferana</name>
    <dbReference type="NCBI Taxonomy" id="7141"/>
    <lineage>
        <taxon>Eukaryota</taxon>
        <taxon>Metazoa</taxon>
        <taxon>Ecdysozoa</taxon>
        <taxon>Arthropoda</taxon>
        <taxon>Hexapoda</taxon>
        <taxon>Insecta</taxon>
        <taxon>Pterygota</taxon>
        <taxon>Neoptera</taxon>
        <taxon>Endopterygota</taxon>
        <taxon>Lepidoptera</taxon>
        <taxon>Glossata</taxon>
        <taxon>Ditrysia</taxon>
        <taxon>Tortricoidea</taxon>
        <taxon>Tortricidae</taxon>
        <taxon>Tortricinae</taxon>
        <taxon>Choristoneura</taxon>
    </lineage>
</organism>
<dbReference type="EMBL" id="CM046120">
    <property type="protein sequence ID" value="KAI8437840.1"/>
    <property type="molecule type" value="Genomic_DNA"/>
</dbReference>
<comment type="caution">
    <text evidence="1">The sequence shown here is derived from an EMBL/GenBank/DDBJ whole genome shotgun (WGS) entry which is preliminary data.</text>
</comment>